<keyword evidence="1" id="KW-0547">Nucleotide-binding</keyword>
<dbReference type="SUPFAM" id="SSF52540">
    <property type="entry name" value="P-loop containing nucleoside triphosphate hydrolases"/>
    <property type="match status" value="1"/>
</dbReference>
<name>H2KUT6_CLOSI</name>
<dbReference type="EMBL" id="DF144184">
    <property type="protein sequence ID" value="GAA33010.1"/>
    <property type="molecule type" value="Genomic_DNA"/>
</dbReference>
<evidence type="ECO:0000256" key="2">
    <source>
        <dbReference type="ARBA" id="ARBA00022840"/>
    </source>
</evidence>
<dbReference type="PANTHER" id="PTHR12435">
    <property type="match status" value="1"/>
</dbReference>
<dbReference type="Gene3D" id="3.40.50.300">
    <property type="entry name" value="P-loop containing nucleotide triphosphate hydrolases"/>
    <property type="match status" value="1"/>
</dbReference>
<evidence type="ECO:0000313" key="6">
    <source>
        <dbReference type="Proteomes" id="UP000008909"/>
    </source>
</evidence>
<evidence type="ECO:0000256" key="4">
    <source>
        <dbReference type="ARBA" id="ARBA00026170"/>
    </source>
</evidence>
<dbReference type="Proteomes" id="UP000008909">
    <property type="component" value="Unassembled WGS sequence"/>
</dbReference>
<gene>
    <name evidence="5" type="ORF">CLF_110281</name>
</gene>
<evidence type="ECO:0000256" key="1">
    <source>
        <dbReference type="ARBA" id="ARBA00022741"/>
    </source>
</evidence>
<proteinExistence type="inferred from homology"/>
<sequence>MRTTVPSYAVLSRKTAISPPKASTLSLRFSLPSTQRTAMPLILTCGYPCSGKSSVIEILLAALQSRHPTHEFVVIPEPAMRTTTLATAHDGRQEIYADSAKERELRGHHKSEIERALSSRRGDRDTKVSQLVVIMDAPNYIKGYRYELYCLAKSLKHPHLVLFCDTQSDKCHEWNKKIDRYSDDLITDMIARFEPPQSSQRWDSPLLTIRPDQWSCMEDIDISIILIELENLLFDVSRSTSVKPNRSTQLAPRVPTDLLQELERATQLIVDHILSSQSMGVQSVSLPPSIVASEKFMPDVANTQLSLVGREVQFSLANLARAKRRYITLQRAKLGDLTVPPNIVSLAAGFLRFLATSEGISDFPQTG</sequence>
<dbReference type="Pfam" id="PF08433">
    <property type="entry name" value="KTI12"/>
    <property type="match status" value="1"/>
</dbReference>
<accession>H2KUT6</accession>
<keyword evidence="2" id="KW-0067">ATP-binding</keyword>
<evidence type="ECO:0000256" key="3">
    <source>
        <dbReference type="ARBA" id="ARBA00025768"/>
    </source>
</evidence>
<dbReference type="GO" id="GO:0005524">
    <property type="term" value="F:ATP binding"/>
    <property type="evidence" value="ECO:0007669"/>
    <property type="project" value="UniProtKB-KW"/>
</dbReference>
<dbReference type="AlphaFoldDB" id="H2KUT6"/>
<dbReference type="InterPro" id="IPR027417">
    <property type="entry name" value="P-loop_NTPase"/>
</dbReference>
<reference evidence="5" key="1">
    <citation type="journal article" date="2011" name="Genome Biol.">
        <title>The draft genome of the carcinogenic human liver fluke Clonorchis sinensis.</title>
        <authorList>
            <person name="Wang X."/>
            <person name="Chen W."/>
            <person name="Huang Y."/>
            <person name="Sun J."/>
            <person name="Men J."/>
            <person name="Liu H."/>
            <person name="Luo F."/>
            <person name="Guo L."/>
            <person name="Lv X."/>
            <person name="Deng C."/>
            <person name="Zhou C."/>
            <person name="Fan Y."/>
            <person name="Li X."/>
            <person name="Huang L."/>
            <person name="Hu Y."/>
            <person name="Liang C."/>
            <person name="Hu X."/>
            <person name="Xu J."/>
            <person name="Yu X."/>
        </authorList>
    </citation>
    <scope>NUCLEOTIDE SEQUENCE [LARGE SCALE GENOMIC DNA]</scope>
    <source>
        <strain evidence="5">Henan</strain>
    </source>
</reference>
<organism evidence="5 6">
    <name type="scientific">Clonorchis sinensis</name>
    <name type="common">Chinese liver fluke</name>
    <dbReference type="NCBI Taxonomy" id="79923"/>
    <lineage>
        <taxon>Eukaryota</taxon>
        <taxon>Metazoa</taxon>
        <taxon>Spiralia</taxon>
        <taxon>Lophotrochozoa</taxon>
        <taxon>Platyhelminthes</taxon>
        <taxon>Trematoda</taxon>
        <taxon>Digenea</taxon>
        <taxon>Opisthorchiida</taxon>
        <taxon>Opisthorchiata</taxon>
        <taxon>Opisthorchiidae</taxon>
        <taxon>Clonorchis</taxon>
    </lineage>
</organism>
<comment type="similarity">
    <text evidence="3">Belongs to the KTI12 family.</text>
</comment>
<dbReference type="InterPro" id="IPR013641">
    <property type="entry name" value="KTI12/PSTK"/>
</dbReference>
<protein>
    <recommendedName>
        <fullName evidence="4">Protein KTI12 homolog</fullName>
    </recommendedName>
</protein>
<keyword evidence="6" id="KW-1185">Reference proteome</keyword>
<evidence type="ECO:0000313" key="5">
    <source>
        <dbReference type="EMBL" id="GAA33010.1"/>
    </source>
</evidence>